<dbReference type="Gene3D" id="3.30.40.10">
    <property type="entry name" value="Zinc/RING finger domain, C3HC4 (zinc finger)"/>
    <property type="match status" value="1"/>
</dbReference>
<evidence type="ECO:0000256" key="13">
    <source>
        <dbReference type="ARBA" id="ARBA00023242"/>
    </source>
</evidence>
<keyword evidence="4 14" id="KW-0853">WD repeat</keyword>
<dbReference type="EC" id="2.3.2.27" evidence="15"/>
<evidence type="ECO:0000256" key="9">
    <source>
        <dbReference type="ARBA" id="ARBA00022763"/>
    </source>
</evidence>
<dbReference type="EMBL" id="HBER01029447">
    <property type="protein sequence ID" value="CAD8539507.1"/>
    <property type="molecule type" value="Transcribed_RNA"/>
</dbReference>
<comment type="catalytic activity">
    <reaction evidence="15">
        <text>S-ubiquitinyl-[E2 ubiquitin-conjugating enzyme]-L-cysteine + [acceptor protein]-L-lysine = [E2 ubiquitin-conjugating enzyme]-L-cysteine + N(6)-ubiquitinyl-[acceptor protein]-L-lysine.</text>
        <dbReference type="EC" id="2.3.2.27"/>
    </reaction>
</comment>
<dbReference type="CDD" id="cd16656">
    <property type="entry name" value="RING-Ubox_PRP19"/>
    <property type="match status" value="1"/>
</dbReference>
<feature type="domain" description="U-box" evidence="17">
    <location>
        <begin position="1"/>
        <end position="71"/>
    </location>
</feature>
<dbReference type="GO" id="GO:0000398">
    <property type="term" value="P:mRNA splicing, via spliceosome"/>
    <property type="evidence" value="ECO:0007669"/>
    <property type="project" value="InterPro"/>
</dbReference>
<proteinExistence type="inferred from homology"/>
<dbReference type="InterPro" id="IPR038959">
    <property type="entry name" value="Prp19"/>
</dbReference>
<dbReference type="PANTHER" id="PTHR43995:SF1">
    <property type="entry name" value="PRE-MRNA-PROCESSING FACTOR 19"/>
    <property type="match status" value="1"/>
</dbReference>
<keyword evidence="13 15" id="KW-0539">Nucleus</keyword>
<dbReference type="InterPro" id="IPR015943">
    <property type="entry name" value="WD40/YVTN_repeat-like_dom_sf"/>
</dbReference>
<dbReference type="PROSITE" id="PS50294">
    <property type="entry name" value="WD_REPEATS_REGION"/>
    <property type="match status" value="2"/>
</dbReference>
<evidence type="ECO:0000256" key="2">
    <source>
        <dbReference type="ARBA" id="ARBA00004906"/>
    </source>
</evidence>
<dbReference type="PANTHER" id="PTHR43995">
    <property type="entry name" value="PRE-MRNA-PROCESSING FACTOR 19"/>
    <property type="match status" value="1"/>
</dbReference>
<dbReference type="AlphaFoldDB" id="A0A7S0J2Y9"/>
<evidence type="ECO:0000256" key="10">
    <source>
        <dbReference type="ARBA" id="ARBA00022786"/>
    </source>
</evidence>
<comment type="subcellular location">
    <subcellularLocation>
        <location evidence="1 15">Nucleus</location>
    </subcellularLocation>
</comment>
<dbReference type="CDD" id="cd00200">
    <property type="entry name" value="WD40"/>
    <property type="match status" value="1"/>
</dbReference>
<feature type="repeat" description="WD" evidence="14">
    <location>
        <begin position="379"/>
        <end position="420"/>
    </location>
</feature>
<reference evidence="18" key="1">
    <citation type="submission" date="2021-01" db="EMBL/GenBank/DDBJ databases">
        <authorList>
            <person name="Corre E."/>
            <person name="Pelletier E."/>
            <person name="Niang G."/>
            <person name="Scheremetjew M."/>
            <person name="Finn R."/>
            <person name="Kale V."/>
            <person name="Holt S."/>
            <person name="Cochrane G."/>
            <person name="Meng A."/>
            <person name="Brown T."/>
            <person name="Cohen L."/>
        </authorList>
    </citation>
    <scope>NUCLEOTIDE SEQUENCE</scope>
    <source>
        <strain evidence="18">RCC1130</strain>
    </source>
</reference>
<evidence type="ECO:0000259" key="17">
    <source>
        <dbReference type="PROSITE" id="PS51698"/>
    </source>
</evidence>
<dbReference type="Gene3D" id="2.130.10.10">
    <property type="entry name" value="YVTN repeat-like/Quinoprotein amine dehydrogenase"/>
    <property type="match status" value="1"/>
</dbReference>
<evidence type="ECO:0000256" key="3">
    <source>
        <dbReference type="ARBA" id="ARBA00006388"/>
    </source>
</evidence>
<dbReference type="PROSITE" id="PS51698">
    <property type="entry name" value="U_BOX"/>
    <property type="match status" value="1"/>
</dbReference>
<accession>A0A7S0J2Y9</accession>
<evidence type="ECO:0000256" key="8">
    <source>
        <dbReference type="ARBA" id="ARBA00022737"/>
    </source>
</evidence>
<dbReference type="SUPFAM" id="SSF57850">
    <property type="entry name" value="RING/U-box"/>
    <property type="match status" value="1"/>
</dbReference>
<keyword evidence="10 15" id="KW-0833">Ubl conjugation pathway</keyword>
<name>A0A7S0J2Y9_9EUKA</name>
<feature type="compositionally biased region" description="Low complexity" evidence="16">
    <location>
        <begin position="129"/>
        <end position="154"/>
    </location>
</feature>
<dbReference type="PROSITE" id="PS50082">
    <property type="entry name" value="WD_REPEATS_2"/>
    <property type="match status" value="2"/>
</dbReference>
<keyword evidence="8" id="KW-0677">Repeat</keyword>
<comment type="function">
    <text evidence="15">Ubiquitin-protein ligase which is mainly involved pre-mRNA splicing and DNA repair. Required for pre-mRNA splicing as component of the spliceosome.</text>
</comment>
<keyword evidence="7 15" id="KW-0747">Spliceosome</keyword>
<dbReference type="SMART" id="SM00504">
    <property type="entry name" value="Ubox"/>
    <property type="match status" value="1"/>
</dbReference>
<evidence type="ECO:0000256" key="7">
    <source>
        <dbReference type="ARBA" id="ARBA00022728"/>
    </source>
</evidence>
<dbReference type="InterPro" id="IPR001680">
    <property type="entry name" value="WD40_rpt"/>
</dbReference>
<evidence type="ECO:0000256" key="6">
    <source>
        <dbReference type="ARBA" id="ARBA00022679"/>
    </source>
</evidence>
<feature type="region of interest" description="Disordered" evidence="16">
    <location>
        <begin position="127"/>
        <end position="164"/>
    </location>
</feature>
<evidence type="ECO:0000256" key="5">
    <source>
        <dbReference type="ARBA" id="ARBA00022664"/>
    </source>
</evidence>
<protein>
    <recommendedName>
        <fullName evidence="15">Pre-mRNA-processing factor 19</fullName>
        <ecNumber evidence="15">2.3.2.27</ecNumber>
    </recommendedName>
</protein>
<dbReference type="Pfam" id="PF24814">
    <property type="entry name" value="WD40_Prp19"/>
    <property type="match status" value="1"/>
</dbReference>
<keyword evidence="6 15" id="KW-0808">Transferase</keyword>
<dbReference type="GO" id="GO:0070534">
    <property type="term" value="P:protein K63-linked ubiquitination"/>
    <property type="evidence" value="ECO:0007669"/>
    <property type="project" value="UniProtKB-UniRule"/>
</dbReference>
<dbReference type="GO" id="GO:0071006">
    <property type="term" value="C:U2-type catalytic step 1 spliceosome"/>
    <property type="evidence" value="ECO:0007669"/>
    <property type="project" value="TreeGrafter"/>
</dbReference>
<organism evidence="18">
    <name type="scientific">Calcidiscus leptoporus</name>
    <dbReference type="NCBI Taxonomy" id="127549"/>
    <lineage>
        <taxon>Eukaryota</taxon>
        <taxon>Haptista</taxon>
        <taxon>Haptophyta</taxon>
        <taxon>Prymnesiophyceae</taxon>
        <taxon>Coccolithales</taxon>
        <taxon>Calcidiscaceae</taxon>
        <taxon>Calcidiscus</taxon>
    </lineage>
</organism>
<dbReference type="SUPFAM" id="SSF50978">
    <property type="entry name" value="WD40 repeat-like"/>
    <property type="match status" value="1"/>
</dbReference>
<dbReference type="FunFam" id="3.30.40.10:FF:000027">
    <property type="entry name" value="Pre-mRNA-processing factor 19, putative"/>
    <property type="match status" value="1"/>
</dbReference>
<keyword evidence="9 15" id="KW-0227">DNA damage</keyword>
<evidence type="ECO:0000313" key="18">
    <source>
        <dbReference type="EMBL" id="CAD8539507.1"/>
    </source>
</evidence>
<comment type="subunit">
    <text evidence="15">Homotetramer.</text>
</comment>
<dbReference type="GO" id="GO:0061630">
    <property type="term" value="F:ubiquitin protein ligase activity"/>
    <property type="evidence" value="ECO:0007669"/>
    <property type="project" value="UniProtKB-UniRule"/>
</dbReference>
<dbReference type="Pfam" id="PF08606">
    <property type="entry name" value="Prp19"/>
    <property type="match status" value="1"/>
</dbReference>
<evidence type="ECO:0000256" key="1">
    <source>
        <dbReference type="ARBA" id="ARBA00004123"/>
    </source>
</evidence>
<dbReference type="GO" id="GO:0006281">
    <property type="term" value="P:DNA repair"/>
    <property type="evidence" value="ECO:0007669"/>
    <property type="project" value="UniProtKB-KW"/>
</dbReference>
<dbReference type="GO" id="GO:0005737">
    <property type="term" value="C:cytoplasm"/>
    <property type="evidence" value="ECO:0007669"/>
    <property type="project" value="TreeGrafter"/>
</dbReference>
<gene>
    <name evidence="18" type="ORF">CLEP1334_LOCUS14790</name>
</gene>
<dbReference type="InterPro" id="IPR003613">
    <property type="entry name" value="Ubox_domain"/>
</dbReference>
<dbReference type="GO" id="GO:0000974">
    <property type="term" value="C:Prp19 complex"/>
    <property type="evidence" value="ECO:0007669"/>
    <property type="project" value="UniProtKB-UniRule"/>
</dbReference>
<comment type="similarity">
    <text evidence="3 15">Belongs to the WD repeat PRP19 family.</text>
</comment>
<feature type="repeat" description="WD" evidence="14">
    <location>
        <begin position="255"/>
        <end position="289"/>
    </location>
</feature>
<evidence type="ECO:0000256" key="4">
    <source>
        <dbReference type="ARBA" id="ARBA00022574"/>
    </source>
</evidence>
<evidence type="ECO:0000256" key="16">
    <source>
        <dbReference type="SAM" id="MobiDB-lite"/>
    </source>
</evidence>
<sequence length="495" mass="52253">MFCAMSGNTPEHPVVSLKSGHLFEKSVVEKAIEATGKCPITSEPLSVDDLLPLKLQSGAVKPRPVASSSIPGMLSLFQNEWDALMLEMHTLKMQLETVRQELGHALYQHDAACRVIARLMKERDDARSALAAAQPAPQPAAPTATPGPEVTAPTSTTNAPAETEQAAAGMTPEMVATFSATAKDLSKGRKKRQPPADQASEEALAAFGLAGSHSLHEAGRTCVDMHPQQMVVATGGAGGSIAIFDAAAQTTSATLTGHTERVNRVRLHPSKPLLVSCSADGTARCWSMDGQPLHTMSAHSAEVTDCSLHATGDYYVTASADKSWILVDIERGSSVLAVKDADAGYSCAGFHPDGLLLGTGMSNVVHIWDVKSQKNVASFKGHEGIVSCLAFSENGYYFATGADDSTVKLWDLRKLKNFHTIEEETGRVSALHFDYSGAYLAVGGAGASVYEAKAWASVNRFIGQKDAVSGVCFGRSASMLATASADGMLLLYASQ</sequence>
<keyword evidence="12 15" id="KW-0234">DNA repair</keyword>
<dbReference type="SMART" id="SM00320">
    <property type="entry name" value="WD40"/>
    <property type="match status" value="7"/>
</dbReference>
<comment type="pathway">
    <text evidence="2 15">Protein modification; protein ubiquitination.</text>
</comment>
<evidence type="ECO:0000256" key="12">
    <source>
        <dbReference type="ARBA" id="ARBA00023204"/>
    </source>
</evidence>
<dbReference type="InterPro" id="IPR036322">
    <property type="entry name" value="WD40_repeat_dom_sf"/>
</dbReference>
<evidence type="ECO:0000256" key="14">
    <source>
        <dbReference type="PROSITE-ProRule" id="PRU00221"/>
    </source>
</evidence>
<dbReference type="InterPro" id="IPR055340">
    <property type="entry name" value="RING-Ubox_PRP19"/>
</dbReference>
<keyword evidence="5 15" id="KW-0507">mRNA processing</keyword>
<evidence type="ECO:0000256" key="15">
    <source>
        <dbReference type="RuleBase" id="RU367101"/>
    </source>
</evidence>
<evidence type="ECO:0000256" key="11">
    <source>
        <dbReference type="ARBA" id="ARBA00023187"/>
    </source>
</evidence>
<keyword evidence="11 15" id="KW-0508">mRNA splicing</keyword>
<dbReference type="UniPathway" id="UPA00143"/>
<dbReference type="InterPro" id="IPR013915">
    <property type="entry name" value="Prp19_cc"/>
</dbReference>
<dbReference type="InterPro" id="IPR013083">
    <property type="entry name" value="Znf_RING/FYVE/PHD"/>
</dbReference>